<dbReference type="Proteomes" id="UP000095286">
    <property type="component" value="Unplaced"/>
</dbReference>
<reference evidence="2" key="1">
    <citation type="submission" date="2016-11" db="UniProtKB">
        <authorList>
            <consortium name="WormBaseParasite"/>
        </authorList>
    </citation>
    <scope>IDENTIFICATION</scope>
    <source>
        <strain evidence="2">KR3021</strain>
    </source>
</reference>
<sequence length="2171" mass="239824">MRLSTTLLCLAGLIVGSVFCQDQFPKIHKDDTEHTANLKRLHHTWDPTKEAQINHDIFREVISDIRNNVTKVSGPNSYFSPGQCTQPGYTGQYCEFPICSSMQETPFEHEVETVIVDFGFYPLCAQPIPLYIDNQMFEFVVEIQTPGAAHPMVAIYNSTGGRLVPNKVDMTDATVSTFTFDWQPAGIYEMIPVTDIAGSSCYLHITAASQMDVHLGFIAHTGGQDEVIRNDFPSNRLYSKNLNLVVAHAHGLYSPGSVQAIEFFQNFNTMTRPYMLQLRYGCSFDRYFDGIYAEDTGSYFAKVAGYDLYGNSFRRVVSFKVEVNPNGPATPTTTPPTSPTTCQNNGTLITNADGTTSCYCTKYFQGNDCSQTICMNGGTDLGNGNCLCLQGFSNFACQDVRCTSDSGFDFPDDYSIPTFVIRVRQQMANVILDINNQLTLLKAQFASEPEWFQHFGLVVFNNNGSTFDLKTFDSVEALQGALLNYAMSTDNSGDCLDNIFQPLATVFNGINVGKRAPVYVFTDAMPSDVDYAEDVSQLNSYFQSPIIIFQLESSTVSCRTDDYFTPGWKALERITTRFSGNIFFVGFAQYKSIGDLFYNHMVNVYYHGDLLYSDDIRQCTNQLRYSTLSIDSDFEKLVIVGTGQQLTLALVDPTGNHVVPTLASSLNDSYIWTYSGLQTGQWQFQVLSTSPMIPCSVRAYSSISPTSGIKYPNRPLYWGWSFDLKYDAPLRQPVAEFAASFAVRIGGEQLKNKRRISAELSIYEQHSSGKVLAFASNGIWRDECQFELFFAPYICHHPDELLYFTIFLRDDKDIMIQRAGTAYCSSSHPTQVPVGTCQNGAFTLNNTCVCPNQYSGQFCQNPVCMNGGTSNGRLGCLCAAGTTGQFCQYQECIATNPEHDFTDKKKNMIFLLDVSNQNVQVLKQLKTYMGTILRDIIDTGKNWIETFVIITYDDHKVTPTTIAQAEDIHRVIAGFNDAYQKALAAPVGCVNVNVWKAFNYAGSLANMDSKVFNFQSSLPNEDSLLDVINAADILDRYNVMSNSFINAVSKDQYQCGGTWADFHIQNEVCEVHEGKLYAINQAHFLDVIKLIPSYYSSGVVYKKGEQDCTGGCNIYFPLDAYAQNAQLFVHGDPGKTTVQLFKPDSTMVDNLPTIVEDQTTGWTIVEARRACPVGYDEISTAYCYKIVTNAATWADAQADCQNSNGFLMDDMNADKDSVLQQIYGVSVFWLGLNSLGEVAGAIPSFKWDRGTQPPHQLTTNDYTIWDPTVDLKSQALRCAYRSGPAWFLDDCATKKPYMCQMHKFIDSFDPSPQEEVALPGGKWYARITSPGQTTVQVRVQSKIQVTVGYTLYPNNDFPDMQPRSGATRNMFITHVSGMSDILKENALYDSQLYDMNDGTMYAAATYQQRLECSYQFISQPWSCPNTKKMDNAFTAVHVGVDVFGFTFQRMTSAHCEEALEACGNGGAVYNGACVCGDMWTGKLCNEITMCMNGGTLSNDKTSCSCSVGFTGYACQYAQCTTQNANPVSQMGKTFALVLENTQANLVAITNLKNDLGGVLAGTHLNWFTSFVLVTFDSTNNAPNVQISTTVADFKQQLQSIQTQDLAVTCNLPIFRAMTTALGQLTQPQSILYTVTRGVPGDLNNEIGFVTSLTQKTPQFIYHGLVGDSMCKIDWTSPLVQRLQEYTIAANGNFYATSEKSISGLASVIIPALFEGAVLANPTFRSKSCNLTDNYYVMVDRLTTTLTITIYGDRTAAACITPSGNAMLLINVFQDTDSAMTIYQVNNLNEYGMYTFKVGASSKLCFSQIRGSGGAELYLGYVPTPSMTNTIGSHLDNSTATPNSDFNIVTGVVVGDRARLTYAEVYNLFTDEFQYLKFYYRNNCTFTWFSDPFRCTEGKLLIVVYGIDIDAQQLRRETYTECLNKPIPTPGGPTYLPPTVPTVVPGQTTAMSNVPFSTTTSTPSTSMKGDVADIFLIIDTSTADPKATYATKFHNFIASLLIPFKIDAQHVNVAYSPSPGDNNIWISYPSFSKYTSLDSLLTDVVDNFDPADGQPQTPGQAKNLGQVLALSASQNFLGSGYTAGKIPHLIIYLTSSSTPSANAINTAQQIRTKNLFNVISISYGGIQNNNANLKQMSDCVYTPTTDADLGALATTLSQRIDSATKNNGVYTC</sequence>
<proteinExistence type="predicted"/>
<organism evidence="1 2">
    <name type="scientific">Rhabditophanes sp. KR3021</name>
    <dbReference type="NCBI Taxonomy" id="114890"/>
    <lineage>
        <taxon>Eukaryota</taxon>
        <taxon>Metazoa</taxon>
        <taxon>Ecdysozoa</taxon>
        <taxon>Nematoda</taxon>
        <taxon>Chromadorea</taxon>
        <taxon>Rhabditida</taxon>
        <taxon>Tylenchina</taxon>
        <taxon>Panagrolaimomorpha</taxon>
        <taxon>Strongyloidoidea</taxon>
        <taxon>Alloionematidae</taxon>
        <taxon>Rhabditophanes</taxon>
    </lineage>
</organism>
<evidence type="ECO:0000313" key="1">
    <source>
        <dbReference type="Proteomes" id="UP000095286"/>
    </source>
</evidence>
<accession>A0AC35TW63</accession>
<dbReference type="WBParaSite" id="RSKR_0000467000.1">
    <property type="protein sequence ID" value="RSKR_0000467000.1"/>
    <property type="gene ID" value="RSKR_0000467000"/>
</dbReference>
<name>A0AC35TW63_9BILA</name>
<protein>
    <submittedName>
        <fullName evidence="2">EGF-like domain-containing protein</fullName>
    </submittedName>
</protein>
<evidence type="ECO:0000313" key="2">
    <source>
        <dbReference type="WBParaSite" id="RSKR_0000467000.1"/>
    </source>
</evidence>